<evidence type="ECO:0000256" key="1">
    <source>
        <dbReference type="ARBA" id="ARBA00009437"/>
    </source>
</evidence>
<evidence type="ECO:0000256" key="2">
    <source>
        <dbReference type="ARBA" id="ARBA00023015"/>
    </source>
</evidence>
<dbReference type="GO" id="GO:0043565">
    <property type="term" value="F:sequence-specific DNA binding"/>
    <property type="evidence" value="ECO:0007669"/>
    <property type="project" value="TreeGrafter"/>
</dbReference>
<dbReference type="Pfam" id="PF00126">
    <property type="entry name" value="HTH_1"/>
    <property type="match status" value="1"/>
</dbReference>
<dbReference type="PRINTS" id="PR00039">
    <property type="entry name" value="HTHLYSR"/>
</dbReference>
<dbReference type="SUPFAM" id="SSF46785">
    <property type="entry name" value="Winged helix' DNA-binding domain"/>
    <property type="match status" value="1"/>
</dbReference>
<dbReference type="AlphaFoldDB" id="A0A2W7MS86"/>
<keyword evidence="7" id="KW-1185">Reference proteome</keyword>
<dbReference type="Gene3D" id="1.10.10.10">
    <property type="entry name" value="Winged helix-like DNA-binding domain superfamily/Winged helix DNA-binding domain"/>
    <property type="match status" value="1"/>
</dbReference>
<dbReference type="Proteomes" id="UP000248916">
    <property type="component" value="Unassembled WGS sequence"/>
</dbReference>
<dbReference type="OrthoDB" id="7260751at2"/>
<dbReference type="EMBL" id="QKZL01000048">
    <property type="protein sequence ID" value="PZX10331.1"/>
    <property type="molecule type" value="Genomic_DNA"/>
</dbReference>
<dbReference type="Pfam" id="PF03466">
    <property type="entry name" value="LysR_substrate"/>
    <property type="match status" value="1"/>
</dbReference>
<evidence type="ECO:0000256" key="4">
    <source>
        <dbReference type="ARBA" id="ARBA00023163"/>
    </source>
</evidence>
<gene>
    <name evidence="6" type="ORF">LX81_04251</name>
</gene>
<dbReference type="Gene3D" id="3.40.190.290">
    <property type="match status" value="1"/>
</dbReference>
<sequence>MNACRNGSAYDMREHNRVWPGNIHSYEIFVPPISLGYMRSKWTGVTFVFTLRQLEIFRGVIRTRTTVGAARALRVSQPAVSNAIRQMEARIGFPLFERVGSRLIPTPDAEEIYHDSEAIFSLYNAFTHRIEAHRRSEIGSLRIVSTPPIANALIPNALKSFSAPRPDLRVHLDTRRMDGVMEAVEMRMADLGFALNPPEREGLEISTIAKAQMVCAFAPGHRFEELATVSASDLEGERLILFEPNSRLDVLTRGFLGDGIRQGAVAQVRYTSIACLMAEADLGVTLVDSLTGVNGHRYGINVRPLSPALPVPVALITRRNEPAKRVHTAFLGALRAMEALRDLNSAPAFDE</sequence>
<reference evidence="6 7" key="1">
    <citation type="submission" date="2018-06" db="EMBL/GenBank/DDBJ databases">
        <title>Genomic Encyclopedia of Archaeal and Bacterial Type Strains, Phase II (KMG-II): from individual species to whole genera.</title>
        <authorList>
            <person name="Goeker M."/>
        </authorList>
    </citation>
    <scope>NUCLEOTIDE SEQUENCE [LARGE SCALE GENOMIC DNA]</scope>
    <source>
        <strain evidence="6 7">DSM 22009</strain>
    </source>
</reference>
<dbReference type="InterPro" id="IPR000847">
    <property type="entry name" value="LysR_HTH_N"/>
</dbReference>
<comment type="caution">
    <text evidence="6">The sequence shown here is derived from an EMBL/GenBank/DDBJ whole genome shotgun (WGS) entry which is preliminary data.</text>
</comment>
<dbReference type="GO" id="GO:0010628">
    <property type="term" value="P:positive regulation of gene expression"/>
    <property type="evidence" value="ECO:0007669"/>
    <property type="project" value="TreeGrafter"/>
</dbReference>
<feature type="domain" description="HTH lysR-type" evidence="5">
    <location>
        <begin position="49"/>
        <end position="106"/>
    </location>
</feature>
<dbReference type="InterPro" id="IPR036388">
    <property type="entry name" value="WH-like_DNA-bd_sf"/>
</dbReference>
<dbReference type="SUPFAM" id="SSF53850">
    <property type="entry name" value="Periplasmic binding protein-like II"/>
    <property type="match status" value="1"/>
</dbReference>
<keyword evidence="2" id="KW-0805">Transcription regulation</keyword>
<organism evidence="6 7">
    <name type="scientific">Palleronia aestuarii</name>
    <dbReference type="NCBI Taxonomy" id="568105"/>
    <lineage>
        <taxon>Bacteria</taxon>
        <taxon>Pseudomonadati</taxon>
        <taxon>Pseudomonadota</taxon>
        <taxon>Alphaproteobacteria</taxon>
        <taxon>Rhodobacterales</taxon>
        <taxon>Roseobacteraceae</taxon>
        <taxon>Palleronia</taxon>
    </lineage>
</organism>
<dbReference type="GO" id="GO:0003700">
    <property type="term" value="F:DNA-binding transcription factor activity"/>
    <property type="evidence" value="ECO:0007669"/>
    <property type="project" value="InterPro"/>
</dbReference>
<keyword evidence="4" id="KW-0804">Transcription</keyword>
<evidence type="ECO:0000259" key="5">
    <source>
        <dbReference type="PROSITE" id="PS50931"/>
    </source>
</evidence>
<evidence type="ECO:0000313" key="6">
    <source>
        <dbReference type="EMBL" id="PZX10331.1"/>
    </source>
</evidence>
<dbReference type="InterPro" id="IPR036390">
    <property type="entry name" value="WH_DNA-bd_sf"/>
</dbReference>
<dbReference type="PANTHER" id="PTHR30427">
    <property type="entry name" value="TRANSCRIPTIONAL ACTIVATOR PROTEIN LYSR"/>
    <property type="match status" value="1"/>
</dbReference>
<name>A0A2W7MS86_9RHOB</name>
<comment type="similarity">
    <text evidence="1">Belongs to the LysR transcriptional regulatory family.</text>
</comment>
<keyword evidence="3 6" id="KW-0238">DNA-binding</keyword>
<accession>A0A2W7MS86</accession>
<proteinExistence type="inferred from homology"/>
<dbReference type="PANTHER" id="PTHR30427:SF1">
    <property type="entry name" value="TRANSCRIPTIONAL ACTIVATOR PROTEIN LYSR"/>
    <property type="match status" value="1"/>
</dbReference>
<dbReference type="InterPro" id="IPR005119">
    <property type="entry name" value="LysR_subst-bd"/>
</dbReference>
<protein>
    <submittedName>
        <fullName evidence="6">DNA-binding transcriptional LysR family regulator</fullName>
    </submittedName>
</protein>
<evidence type="ECO:0000313" key="7">
    <source>
        <dbReference type="Proteomes" id="UP000248916"/>
    </source>
</evidence>
<dbReference type="PROSITE" id="PS50931">
    <property type="entry name" value="HTH_LYSR"/>
    <property type="match status" value="1"/>
</dbReference>
<evidence type="ECO:0000256" key="3">
    <source>
        <dbReference type="ARBA" id="ARBA00023125"/>
    </source>
</evidence>